<feature type="region of interest" description="Disordered" evidence="5">
    <location>
        <begin position="733"/>
        <end position="796"/>
    </location>
</feature>
<name>A0A9Q0XCZ9_9SAUR</name>
<dbReference type="InterPro" id="IPR058842">
    <property type="entry name" value="DCST1_C"/>
</dbReference>
<keyword evidence="2 6" id="KW-0812">Transmembrane</keyword>
<dbReference type="GO" id="GO:0016020">
    <property type="term" value="C:membrane"/>
    <property type="evidence" value="ECO:0007669"/>
    <property type="project" value="UniProtKB-SubCell"/>
</dbReference>
<feature type="transmembrane region" description="Helical" evidence="6">
    <location>
        <begin position="342"/>
        <end position="360"/>
    </location>
</feature>
<feature type="compositionally biased region" description="Basic and acidic residues" evidence="5">
    <location>
        <begin position="785"/>
        <end position="796"/>
    </location>
</feature>
<evidence type="ECO:0000256" key="6">
    <source>
        <dbReference type="SAM" id="Phobius"/>
    </source>
</evidence>
<proteinExistence type="predicted"/>
<dbReference type="PANTHER" id="PTHR21041:SF6">
    <property type="entry name" value="DC-STAMP DOMAIN-CONTAINING PROTEIN 2"/>
    <property type="match status" value="1"/>
</dbReference>
<organism evidence="9 10">
    <name type="scientific">Phrynocephalus forsythii</name>
    <dbReference type="NCBI Taxonomy" id="171643"/>
    <lineage>
        <taxon>Eukaryota</taxon>
        <taxon>Metazoa</taxon>
        <taxon>Chordata</taxon>
        <taxon>Craniata</taxon>
        <taxon>Vertebrata</taxon>
        <taxon>Euteleostomi</taxon>
        <taxon>Lepidosauria</taxon>
        <taxon>Squamata</taxon>
        <taxon>Bifurcata</taxon>
        <taxon>Unidentata</taxon>
        <taxon>Episquamata</taxon>
        <taxon>Toxicofera</taxon>
        <taxon>Iguania</taxon>
        <taxon>Acrodonta</taxon>
        <taxon>Agamidae</taxon>
        <taxon>Agaminae</taxon>
        <taxon>Phrynocephalus</taxon>
    </lineage>
</organism>
<dbReference type="AlphaFoldDB" id="A0A9Q0XCZ9"/>
<feature type="transmembrane region" description="Helical" evidence="6">
    <location>
        <begin position="422"/>
        <end position="450"/>
    </location>
</feature>
<feature type="transmembrane region" description="Helical" evidence="6">
    <location>
        <begin position="517"/>
        <end position="537"/>
    </location>
</feature>
<reference evidence="9" key="1">
    <citation type="journal article" date="2023" name="DNA Res.">
        <title>Chromosome-level genome assembly of Phrynocephalus forsythii using third-generation DNA sequencing and Hi-C analysis.</title>
        <authorList>
            <person name="Qi Y."/>
            <person name="Zhao W."/>
            <person name="Zhao Y."/>
            <person name="Niu C."/>
            <person name="Cao S."/>
            <person name="Zhang Y."/>
        </authorList>
    </citation>
    <scope>NUCLEOTIDE SEQUENCE</scope>
    <source>
        <tissue evidence="9">Muscle</tissue>
    </source>
</reference>
<feature type="transmembrane region" description="Helical" evidence="6">
    <location>
        <begin position="71"/>
        <end position="92"/>
    </location>
</feature>
<protein>
    <recommendedName>
        <fullName evidence="11">DC-STAMP domain-containing protein 2</fullName>
    </recommendedName>
</protein>
<evidence type="ECO:0000256" key="4">
    <source>
        <dbReference type="ARBA" id="ARBA00023136"/>
    </source>
</evidence>
<evidence type="ECO:0000256" key="5">
    <source>
        <dbReference type="SAM" id="MobiDB-lite"/>
    </source>
</evidence>
<evidence type="ECO:0000259" key="7">
    <source>
        <dbReference type="Pfam" id="PF07782"/>
    </source>
</evidence>
<feature type="compositionally biased region" description="Low complexity" evidence="5">
    <location>
        <begin position="744"/>
        <end position="766"/>
    </location>
</feature>
<dbReference type="InterPro" id="IPR051856">
    <property type="entry name" value="CSR-E3_Ligase_Protein"/>
</dbReference>
<evidence type="ECO:0000256" key="2">
    <source>
        <dbReference type="ARBA" id="ARBA00022692"/>
    </source>
</evidence>
<feature type="domain" description="Dendritic cell-specific transmembrane protein-like" evidence="7">
    <location>
        <begin position="371"/>
        <end position="561"/>
    </location>
</feature>
<evidence type="ECO:0000313" key="9">
    <source>
        <dbReference type="EMBL" id="KAJ7307337.1"/>
    </source>
</evidence>
<feature type="domain" description="E3 ubiquitin-protein ligase DCST1-like C-terminal" evidence="8">
    <location>
        <begin position="615"/>
        <end position="661"/>
    </location>
</feature>
<feature type="transmembrane region" description="Helical" evidence="6">
    <location>
        <begin position="244"/>
        <end position="275"/>
    </location>
</feature>
<accession>A0A9Q0XCZ9</accession>
<comment type="caution">
    <text evidence="9">The sequence shown here is derived from an EMBL/GenBank/DDBJ whole genome shotgun (WGS) entry which is preliminary data.</text>
</comment>
<keyword evidence="3 6" id="KW-1133">Transmembrane helix</keyword>
<feature type="region of interest" description="Disordered" evidence="5">
    <location>
        <begin position="16"/>
        <end position="39"/>
    </location>
</feature>
<dbReference type="OrthoDB" id="6598372at2759"/>
<keyword evidence="4 6" id="KW-0472">Membrane</keyword>
<dbReference type="PANTHER" id="PTHR21041">
    <property type="entry name" value="DENDRITIC CELL-SPECIFIC TRANSMEMBRANE PROTEIN"/>
    <property type="match status" value="1"/>
</dbReference>
<dbReference type="Pfam" id="PF07782">
    <property type="entry name" value="DC_STAMP"/>
    <property type="match status" value="1"/>
</dbReference>
<evidence type="ECO:0000259" key="8">
    <source>
        <dbReference type="Pfam" id="PF26037"/>
    </source>
</evidence>
<dbReference type="Pfam" id="PF26039">
    <property type="entry name" value="Dcst2"/>
    <property type="match status" value="1"/>
</dbReference>
<evidence type="ECO:0000256" key="1">
    <source>
        <dbReference type="ARBA" id="ARBA00004141"/>
    </source>
</evidence>
<dbReference type="EMBL" id="JAPFRF010000019">
    <property type="protein sequence ID" value="KAJ7307337.1"/>
    <property type="molecule type" value="Genomic_DNA"/>
</dbReference>
<gene>
    <name evidence="9" type="ORF">JRQ81_009347</name>
</gene>
<feature type="transmembrane region" description="Helical" evidence="6">
    <location>
        <begin position="112"/>
        <end position="131"/>
    </location>
</feature>
<comment type="subcellular location">
    <subcellularLocation>
        <location evidence="1">Membrane</location>
        <topology evidence="1">Multi-pass membrane protein</topology>
    </subcellularLocation>
</comment>
<feature type="compositionally biased region" description="Basic residues" evidence="5">
    <location>
        <begin position="16"/>
        <end position="27"/>
    </location>
</feature>
<evidence type="ECO:0008006" key="11">
    <source>
        <dbReference type="Google" id="ProtNLM"/>
    </source>
</evidence>
<feature type="transmembrane region" description="Helical" evidence="6">
    <location>
        <begin position="45"/>
        <end position="64"/>
    </location>
</feature>
<dbReference type="Pfam" id="PF26037">
    <property type="entry name" value="zf-RING_DCST1_C"/>
    <property type="match status" value="1"/>
</dbReference>
<evidence type="ECO:0000256" key="3">
    <source>
        <dbReference type="ARBA" id="ARBA00022989"/>
    </source>
</evidence>
<dbReference type="Proteomes" id="UP001142489">
    <property type="component" value="Unassembled WGS sequence"/>
</dbReference>
<evidence type="ECO:0000313" key="10">
    <source>
        <dbReference type="Proteomes" id="UP001142489"/>
    </source>
</evidence>
<dbReference type="InterPro" id="IPR012858">
    <property type="entry name" value="DC_STAMP-like"/>
</dbReference>
<keyword evidence="10" id="KW-1185">Reference proteome</keyword>
<sequence>MGLLSHFNPTGWTTAWRKRRARKKKTPRAPSPEEDSMGRSVARSLGGFSLGMTLSGAYGALVLFAQGYNIWYCLLSTITLAVGLGLGMAFSFKVRATVLLMLPQIFSREGKMMLMFMAFCLAMEGPFMNIIRNFTRSAEAVSCGAELALNQTVEMMQRAREPLLNALKKIKDIAQKAKVVGDRVRKLFRSVMDSVRHVAHCLRNVWYWLLNLGKICNEEMGAPYRKCVRIFENAKDQCQRAVPLFYYLCYIVLLFKYLCGLANVLLVFCVIPQYIVPFLRRRVAEPIVDLLDRVRAEFEFNLTTVHRYEVNINASRSLSQVAFDLMEEVSARLQPAQEAVGFFGYTSTLVMLFMYIKALLYRKHYLNEDSFDNIYITEAFLEMDAMRRKTQRLSVLPLSAKESTKYIRPASFTLPRKEQLRYALALISICRQLILVTLLIVADFSVFWLLDLVRYHLHGEIVARAPVAMSVDVHGSGYTGEVYRDMVSAFDVLQQGNISVLSRQCRLRPSEPDYNSYIIISLMYGSCFFIAIFGTYIQRLQRAVCAWYYPSRERERICYLYNTILTRRTSLAQAVLKAVRAQSADGGHTNVLVVLAAKFRMCAWLVKKLGIHEAYCMGCGRIREGDDNVEFVTCSTPACRGIYCPSCYKLLNNTCSICMAPLTFQGEMDEEMDSSDEETMALWIGAVQSLRDAPDEVRRSQRQRLKARIARAVKGRGGCRRLPPELAQKILTQLKEDEEESDSEGSPSSSSEEEGSSPTSSGSGTSLDFSYQQEAETSGSEELEEVRGDGQSRPKN</sequence>